<dbReference type="EMBL" id="HACM01002777">
    <property type="protein sequence ID" value="CRZ03219.1"/>
    <property type="molecule type" value="Transcribed_RNA"/>
</dbReference>
<proteinExistence type="predicted"/>
<sequence>YLPLNKNTNDIRHEMVVSAVLTILTQMQQVLYAAASVYQLMESDDDELPDDRDGDFSVNPEVPVRNFLAEISASHVSIFYTQTGFNLTEWEALCQILCPIILTTARSTGQLRSPHGRDCKLAPSQRLLSCILFMKKVLLFSGEMKYSRRKLRHLSGLR</sequence>
<dbReference type="AlphaFoldDB" id="A0A0H5QM34"/>
<reference evidence="1" key="1">
    <citation type="submission" date="2015-04" db="EMBL/GenBank/DDBJ databases">
        <title>The genome sequence of the plant pathogenic Rhizarian Plasmodiophora brassicae reveals insights in its biotrophic life cycle and the origin of chitin synthesis.</title>
        <authorList>
            <person name="Schwelm A."/>
            <person name="Fogelqvist J."/>
            <person name="Knaust A."/>
            <person name="Julke S."/>
            <person name="Lilja T."/>
            <person name="Dhandapani V."/>
            <person name="Bonilla-Rosso G."/>
            <person name="Karlsson M."/>
            <person name="Shevchenko A."/>
            <person name="Choi S.R."/>
            <person name="Kim H.G."/>
            <person name="Park J.Y."/>
            <person name="Lim Y.P."/>
            <person name="Ludwig-Muller J."/>
            <person name="Dixelius C."/>
        </authorList>
    </citation>
    <scope>NUCLEOTIDE SEQUENCE</scope>
    <source>
        <tissue evidence="1">Potato root galls</tissue>
    </source>
</reference>
<protein>
    <submittedName>
        <fullName evidence="1">Uncharacterized protein</fullName>
    </submittedName>
</protein>
<dbReference type="EMBL" id="HACM01002773">
    <property type="protein sequence ID" value="CRZ03215.1"/>
    <property type="molecule type" value="Transcribed_RNA"/>
</dbReference>
<organism evidence="1">
    <name type="scientific">Spongospora subterranea</name>
    <dbReference type="NCBI Taxonomy" id="70186"/>
    <lineage>
        <taxon>Eukaryota</taxon>
        <taxon>Sar</taxon>
        <taxon>Rhizaria</taxon>
        <taxon>Endomyxa</taxon>
        <taxon>Phytomyxea</taxon>
        <taxon>Plasmodiophorida</taxon>
        <taxon>Plasmodiophoridae</taxon>
        <taxon>Spongospora</taxon>
    </lineage>
</organism>
<feature type="non-terminal residue" evidence="1">
    <location>
        <position position="1"/>
    </location>
</feature>
<evidence type="ECO:0000313" key="1">
    <source>
        <dbReference type="EMBL" id="CRZ03215.1"/>
    </source>
</evidence>
<accession>A0A0H5QM34</accession>
<name>A0A0H5QM34_9EUKA</name>